<dbReference type="Pfam" id="PF00126">
    <property type="entry name" value="HTH_1"/>
    <property type="match status" value="1"/>
</dbReference>
<dbReference type="AlphaFoldDB" id="E1K1P8"/>
<protein>
    <submittedName>
        <fullName evidence="6">Transcriptional regulator, LysR family</fullName>
    </submittedName>
</protein>
<dbReference type="SUPFAM" id="SSF46785">
    <property type="entry name" value="Winged helix' DNA-binding domain"/>
    <property type="match status" value="1"/>
</dbReference>
<feature type="domain" description="HTH lysR-type" evidence="5">
    <location>
        <begin position="4"/>
        <end position="61"/>
    </location>
</feature>
<dbReference type="PANTHER" id="PTHR30126:SF39">
    <property type="entry name" value="HTH-TYPE TRANSCRIPTIONAL REGULATOR CYSL"/>
    <property type="match status" value="1"/>
</dbReference>
<dbReference type="Proteomes" id="UP000006250">
    <property type="component" value="Unassembled WGS sequence"/>
</dbReference>
<dbReference type="InterPro" id="IPR005119">
    <property type="entry name" value="LysR_subst-bd"/>
</dbReference>
<dbReference type="PANTHER" id="PTHR30126">
    <property type="entry name" value="HTH-TYPE TRANSCRIPTIONAL REGULATOR"/>
    <property type="match status" value="1"/>
</dbReference>
<proteinExistence type="inferred from homology"/>
<sequence length="309" mass="33484" precursor="true">MNLLDPWQLRTFLAAASAPSFRQAASDISLAPSTVTMQMQALEETLGVPLFRRTAGRMVLTEHGQRLVGHARRLLELEAEIRRGISGGDTASPELSVRLSESLGLELVPALLPRFRQRFPHTRLILATQSRQGLASELRQGGVDLGVILGEPFAAEGVAMEEIHREPLVVIVPPRSDLARLAVVGPEELAVRELLVTRHIWSVRRRIESALARVGKEPASLTECTSLEIVKRCVAAGQGVALAPRLAVRRECAAGLLAALPWAEGTLEVPVVLLRQADRPRSEVAAYFALAVREALGEEGKASGRPGVR</sequence>
<dbReference type="Gene3D" id="1.10.10.10">
    <property type="entry name" value="Winged helix-like DNA-binding domain superfamily/Winged helix DNA-binding domain"/>
    <property type="match status" value="1"/>
</dbReference>
<dbReference type="InterPro" id="IPR036390">
    <property type="entry name" value="WH_DNA-bd_sf"/>
</dbReference>
<evidence type="ECO:0000256" key="3">
    <source>
        <dbReference type="ARBA" id="ARBA00023125"/>
    </source>
</evidence>
<evidence type="ECO:0000313" key="7">
    <source>
        <dbReference type="Proteomes" id="UP000006250"/>
    </source>
</evidence>
<dbReference type="GO" id="GO:0000976">
    <property type="term" value="F:transcription cis-regulatory region binding"/>
    <property type="evidence" value="ECO:0007669"/>
    <property type="project" value="TreeGrafter"/>
</dbReference>
<dbReference type="InterPro" id="IPR036388">
    <property type="entry name" value="WH-like_DNA-bd_sf"/>
</dbReference>
<dbReference type="CDD" id="cd05466">
    <property type="entry name" value="PBP2_LTTR_substrate"/>
    <property type="match status" value="1"/>
</dbReference>
<dbReference type="EMBL" id="AECZ01000042">
    <property type="protein sequence ID" value="EFL49486.1"/>
    <property type="molecule type" value="Genomic_DNA"/>
</dbReference>
<dbReference type="InterPro" id="IPR000847">
    <property type="entry name" value="LysR_HTH_N"/>
</dbReference>
<dbReference type="Gene3D" id="3.40.190.10">
    <property type="entry name" value="Periplasmic binding protein-like II"/>
    <property type="match status" value="2"/>
</dbReference>
<keyword evidence="2" id="KW-0805">Transcription regulation</keyword>
<dbReference type="STRING" id="596151.DesfrDRAFT_3798"/>
<dbReference type="OrthoDB" id="5317428at2"/>
<name>E1K1P8_SOLFR</name>
<dbReference type="eggNOG" id="COG0583">
    <property type="taxonomic scope" value="Bacteria"/>
</dbReference>
<comment type="similarity">
    <text evidence="1">Belongs to the LysR transcriptional regulatory family.</text>
</comment>
<keyword evidence="7" id="KW-1185">Reference proteome</keyword>
<dbReference type="Pfam" id="PF03466">
    <property type="entry name" value="LysR_substrate"/>
    <property type="match status" value="1"/>
</dbReference>
<keyword evidence="4" id="KW-0804">Transcription</keyword>
<dbReference type="SUPFAM" id="SSF53850">
    <property type="entry name" value="Periplasmic binding protein-like II"/>
    <property type="match status" value="1"/>
</dbReference>
<evidence type="ECO:0000313" key="6">
    <source>
        <dbReference type="EMBL" id="EFL49486.1"/>
    </source>
</evidence>
<gene>
    <name evidence="6" type="ORF">DesfrDRAFT_3798</name>
</gene>
<dbReference type="RefSeq" id="WP_005996580.1">
    <property type="nucleotide sequence ID" value="NZ_AECZ01000042.1"/>
</dbReference>
<evidence type="ECO:0000256" key="4">
    <source>
        <dbReference type="ARBA" id="ARBA00023163"/>
    </source>
</evidence>
<reference evidence="6 7" key="1">
    <citation type="submission" date="2010-08" db="EMBL/GenBank/DDBJ databases">
        <title>The draft genome of Desulfovibrio fructosovorans JJ.</title>
        <authorList>
            <consortium name="US DOE Joint Genome Institute (JGI-PGF)"/>
            <person name="Lucas S."/>
            <person name="Copeland A."/>
            <person name="Lapidus A."/>
            <person name="Cheng J.-F."/>
            <person name="Bruce D."/>
            <person name="Goodwin L."/>
            <person name="Pitluck S."/>
            <person name="Land M.L."/>
            <person name="Hauser L."/>
            <person name="Chang Y.-J."/>
            <person name="Jeffries C."/>
            <person name="Wall J.D."/>
            <person name="Stahl D.A."/>
            <person name="Arkin A.P."/>
            <person name="Dehal P."/>
            <person name="Stolyar S.M."/>
            <person name="Hazen T.C."/>
            <person name="Woyke T.J."/>
        </authorList>
    </citation>
    <scope>NUCLEOTIDE SEQUENCE [LARGE SCALE GENOMIC DNA]</scope>
    <source>
        <strain evidence="6 7">JJ</strain>
    </source>
</reference>
<comment type="caution">
    <text evidence="6">The sequence shown here is derived from an EMBL/GenBank/DDBJ whole genome shotgun (WGS) entry which is preliminary data.</text>
</comment>
<evidence type="ECO:0000259" key="5">
    <source>
        <dbReference type="PROSITE" id="PS50931"/>
    </source>
</evidence>
<keyword evidence="3" id="KW-0238">DNA-binding</keyword>
<organism evidence="6 7">
    <name type="scientific">Solidesulfovibrio fructosivorans JJ]</name>
    <dbReference type="NCBI Taxonomy" id="596151"/>
    <lineage>
        <taxon>Bacteria</taxon>
        <taxon>Pseudomonadati</taxon>
        <taxon>Thermodesulfobacteriota</taxon>
        <taxon>Desulfovibrionia</taxon>
        <taxon>Desulfovibrionales</taxon>
        <taxon>Desulfovibrionaceae</taxon>
        <taxon>Solidesulfovibrio</taxon>
    </lineage>
</organism>
<dbReference type="GO" id="GO:0003700">
    <property type="term" value="F:DNA-binding transcription factor activity"/>
    <property type="evidence" value="ECO:0007669"/>
    <property type="project" value="InterPro"/>
</dbReference>
<evidence type="ECO:0000256" key="1">
    <source>
        <dbReference type="ARBA" id="ARBA00009437"/>
    </source>
</evidence>
<evidence type="ECO:0000256" key="2">
    <source>
        <dbReference type="ARBA" id="ARBA00023015"/>
    </source>
</evidence>
<dbReference type="PROSITE" id="PS50931">
    <property type="entry name" value="HTH_LYSR"/>
    <property type="match status" value="1"/>
</dbReference>
<accession>E1K1P8</accession>